<comment type="similarity">
    <text evidence="1">Belongs to the RelA/SpoT family.</text>
</comment>
<evidence type="ECO:0000256" key="2">
    <source>
        <dbReference type="ARBA" id="ARBA00025704"/>
    </source>
</evidence>
<evidence type="ECO:0000259" key="3">
    <source>
        <dbReference type="PROSITE" id="PS51671"/>
    </source>
</evidence>
<accession>A0A644VCM4</accession>
<dbReference type="CDD" id="cd01668">
    <property type="entry name" value="TGS_RSH"/>
    <property type="match status" value="1"/>
</dbReference>
<dbReference type="SUPFAM" id="SSF81301">
    <property type="entry name" value="Nucleotidyltransferase"/>
    <property type="match status" value="1"/>
</dbReference>
<keyword evidence="6" id="KW-0418">Kinase</keyword>
<dbReference type="SUPFAM" id="SSF81271">
    <property type="entry name" value="TGS-like"/>
    <property type="match status" value="1"/>
</dbReference>
<dbReference type="AlphaFoldDB" id="A0A644VCM4"/>
<dbReference type="CDD" id="cd00077">
    <property type="entry name" value="HDc"/>
    <property type="match status" value="1"/>
</dbReference>
<dbReference type="CDD" id="cd05399">
    <property type="entry name" value="NT_Rel-Spo_like"/>
    <property type="match status" value="1"/>
</dbReference>
<proteinExistence type="inferred from homology"/>
<dbReference type="InterPro" id="IPR012676">
    <property type="entry name" value="TGS-like"/>
</dbReference>
<dbReference type="InterPro" id="IPR045865">
    <property type="entry name" value="ACT-like_dom_sf"/>
</dbReference>
<gene>
    <name evidence="6" type="primary">relA_10</name>
    <name evidence="6" type="ORF">SDC9_34506</name>
</gene>
<dbReference type="Pfam" id="PF19296">
    <property type="entry name" value="RelA_AH_RIS"/>
    <property type="match status" value="1"/>
</dbReference>
<dbReference type="SMART" id="SM00954">
    <property type="entry name" value="RelA_SpoT"/>
    <property type="match status" value="1"/>
</dbReference>
<dbReference type="NCBIfam" id="TIGR00691">
    <property type="entry name" value="spoT_relA"/>
    <property type="match status" value="1"/>
</dbReference>
<feature type="domain" description="ACT" evidence="3">
    <location>
        <begin position="664"/>
        <end position="738"/>
    </location>
</feature>
<dbReference type="InterPro" id="IPR033655">
    <property type="entry name" value="TGS_RelA/SpoT"/>
</dbReference>
<dbReference type="Pfam" id="PF04607">
    <property type="entry name" value="RelA_SpoT"/>
    <property type="match status" value="1"/>
</dbReference>
<feature type="domain" description="TGS" evidence="5">
    <location>
        <begin position="399"/>
        <end position="460"/>
    </location>
</feature>
<dbReference type="Pfam" id="PF13328">
    <property type="entry name" value="HD_4"/>
    <property type="match status" value="1"/>
</dbReference>
<name>A0A644VCM4_9ZZZZ</name>
<evidence type="ECO:0000256" key="1">
    <source>
        <dbReference type="ARBA" id="ARBA00007476"/>
    </source>
</evidence>
<dbReference type="InterPro" id="IPR045600">
    <property type="entry name" value="RelA/SpoT_AH_RIS"/>
</dbReference>
<dbReference type="InterPro" id="IPR004811">
    <property type="entry name" value="RelA/Spo_fam"/>
</dbReference>
<dbReference type="InterPro" id="IPR002912">
    <property type="entry name" value="ACT_dom"/>
</dbReference>
<dbReference type="Gene3D" id="1.10.3210.10">
    <property type="entry name" value="Hypothetical protein af1432"/>
    <property type="match status" value="1"/>
</dbReference>
<dbReference type="PROSITE" id="PS51671">
    <property type="entry name" value="ACT"/>
    <property type="match status" value="1"/>
</dbReference>
<dbReference type="SUPFAM" id="SSF109604">
    <property type="entry name" value="HD-domain/PDEase-like"/>
    <property type="match status" value="1"/>
</dbReference>
<sequence length="743" mass="83993">MEDLRAPSDISVEDFFATIAKYLSQEQVAFVRKAYNLAADAHASQKRASGEPYIIHPLGVAMILAQLQLDELTLAAAFLHDVVEDTAYTLEQLSELFGPKVADLVDGVTKLSKIEYISKEEQQVENYRKMFLAMAKDIRVVMIKLADRLHNMRTMRFMPLNKQKSISSETLEIYAPLAHRLGIYAIKWELEDLSFRYMEPERYYELVEQVKNRRREREAMIEEAITEMKEHIDAAGIHCEIQGRPKSFYSIHKKMQRDNKTINEIYDLLAVRVLVDTVKDCYGVLGIVHSLWRPIPGRFKDYVAVPKSNMYQSLHTTIVSSNGQPLEIQIRTFEMHRISEYGIAAHWRYKESGGSKVPVGGAKSFDAKLSWLRQLLEWHQDMRDPHEFVNTVKMDVFADEVFVFTPRGDVVDLPVGSVPVDFAYRIHTGVGNSCVGAKVNGRIVPLDYRLSNGDIVEVITAKQANGPSRDWLNFAGSSETKNKIKQWFKKERREENISKGREMLERDCKRLGYESKVLLTQEYLKEVANKVHIDGGEENLLAGLGYGGVPLNTVMAKLIDQYKNTQKKNTTKDLSQLLADLKPRTSKAKSSHGILVKGEDGIMVKLSRCCNPIPGDPIVGYITRGRGISVHRADCSNILSNREEADRMINVSWDIATDAVYKVTLQVTSADQPGVMANIMMVASESKININSLNVRTDKSKTAIIHMGLDITSLDQLNYIIGRIKRVKGIYNVERDISGVIGG</sequence>
<dbReference type="PANTHER" id="PTHR21262">
    <property type="entry name" value="GUANOSINE-3',5'-BIS DIPHOSPHATE 3'-PYROPHOSPHOHYDROLASE"/>
    <property type="match status" value="1"/>
</dbReference>
<organism evidence="6">
    <name type="scientific">bioreactor metagenome</name>
    <dbReference type="NCBI Taxonomy" id="1076179"/>
    <lineage>
        <taxon>unclassified sequences</taxon>
        <taxon>metagenomes</taxon>
        <taxon>ecological metagenomes</taxon>
    </lineage>
</organism>
<dbReference type="SMART" id="SM00471">
    <property type="entry name" value="HDc"/>
    <property type="match status" value="1"/>
</dbReference>
<dbReference type="GO" id="GO:0005886">
    <property type="term" value="C:plasma membrane"/>
    <property type="evidence" value="ECO:0007669"/>
    <property type="project" value="TreeGrafter"/>
</dbReference>
<comment type="caution">
    <text evidence="6">The sequence shown here is derived from an EMBL/GenBank/DDBJ whole genome shotgun (WGS) entry which is preliminary data.</text>
</comment>
<dbReference type="GO" id="GO:0016301">
    <property type="term" value="F:kinase activity"/>
    <property type="evidence" value="ECO:0007669"/>
    <property type="project" value="UniProtKB-KW"/>
</dbReference>
<dbReference type="SUPFAM" id="SSF55021">
    <property type="entry name" value="ACT-like"/>
    <property type="match status" value="1"/>
</dbReference>
<dbReference type="CDD" id="cd04876">
    <property type="entry name" value="ACT_RelA-SpoT"/>
    <property type="match status" value="1"/>
</dbReference>
<dbReference type="Gene3D" id="3.10.20.30">
    <property type="match status" value="1"/>
</dbReference>
<protein>
    <submittedName>
        <fullName evidence="6">GTP pyrophosphokinase</fullName>
        <ecNumber evidence="6">2.7.6.5</ecNumber>
    </submittedName>
</protein>
<dbReference type="FunFam" id="3.10.20.30:FF:000002">
    <property type="entry name" value="GTP pyrophosphokinase (RelA/SpoT)"/>
    <property type="match status" value="1"/>
</dbReference>
<dbReference type="FunFam" id="1.10.3210.10:FF:000001">
    <property type="entry name" value="GTP pyrophosphokinase RelA"/>
    <property type="match status" value="1"/>
</dbReference>
<comment type="pathway">
    <text evidence="2">Purine metabolism.</text>
</comment>
<dbReference type="InterPro" id="IPR007685">
    <property type="entry name" value="RelA_SpoT"/>
</dbReference>
<dbReference type="InterPro" id="IPR006674">
    <property type="entry name" value="HD_domain"/>
</dbReference>
<dbReference type="Pfam" id="PF02824">
    <property type="entry name" value="TGS"/>
    <property type="match status" value="1"/>
</dbReference>
<dbReference type="PROSITE" id="PS51880">
    <property type="entry name" value="TGS"/>
    <property type="match status" value="1"/>
</dbReference>
<dbReference type="InterPro" id="IPR004095">
    <property type="entry name" value="TGS"/>
</dbReference>
<keyword evidence="6" id="KW-0808">Transferase</keyword>
<dbReference type="PROSITE" id="PS51831">
    <property type="entry name" value="HD"/>
    <property type="match status" value="1"/>
</dbReference>
<evidence type="ECO:0000259" key="4">
    <source>
        <dbReference type="PROSITE" id="PS51831"/>
    </source>
</evidence>
<dbReference type="Gene3D" id="3.30.460.10">
    <property type="entry name" value="Beta Polymerase, domain 2"/>
    <property type="match status" value="1"/>
</dbReference>
<evidence type="ECO:0000259" key="5">
    <source>
        <dbReference type="PROSITE" id="PS51880"/>
    </source>
</evidence>
<dbReference type="PANTHER" id="PTHR21262:SF31">
    <property type="entry name" value="GTP PYROPHOSPHOKINASE"/>
    <property type="match status" value="1"/>
</dbReference>
<dbReference type="EMBL" id="VSSQ01000258">
    <property type="protein sequence ID" value="MPL88483.1"/>
    <property type="molecule type" value="Genomic_DNA"/>
</dbReference>
<dbReference type="InterPro" id="IPR043519">
    <property type="entry name" value="NT_sf"/>
</dbReference>
<dbReference type="FunFam" id="3.30.460.10:FF:000001">
    <property type="entry name" value="GTP pyrophosphokinase RelA"/>
    <property type="match status" value="1"/>
</dbReference>
<evidence type="ECO:0000313" key="6">
    <source>
        <dbReference type="EMBL" id="MPL88483.1"/>
    </source>
</evidence>
<dbReference type="InterPro" id="IPR003607">
    <property type="entry name" value="HD/PDEase_dom"/>
</dbReference>
<dbReference type="Pfam" id="PF13291">
    <property type="entry name" value="ACT_4"/>
    <property type="match status" value="1"/>
</dbReference>
<dbReference type="Gene3D" id="3.30.70.260">
    <property type="match status" value="1"/>
</dbReference>
<dbReference type="GO" id="GO:0008728">
    <property type="term" value="F:GTP diphosphokinase activity"/>
    <property type="evidence" value="ECO:0007669"/>
    <property type="project" value="UniProtKB-EC"/>
</dbReference>
<dbReference type="EC" id="2.7.6.5" evidence="6"/>
<dbReference type="GO" id="GO:0015969">
    <property type="term" value="P:guanosine tetraphosphate metabolic process"/>
    <property type="evidence" value="ECO:0007669"/>
    <property type="project" value="InterPro"/>
</dbReference>
<feature type="domain" description="HD" evidence="4">
    <location>
        <begin position="53"/>
        <end position="152"/>
    </location>
</feature>
<dbReference type="InterPro" id="IPR012675">
    <property type="entry name" value="Beta-grasp_dom_sf"/>
</dbReference>
<reference evidence="6" key="1">
    <citation type="submission" date="2019-08" db="EMBL/GenBank/DDBJ databases">
        <authorList>
            <person name="Kucharzyk K."/>
            <person name="Murdoch R.W."/>
            <person name="Higgins S."/>
            <person name="Loffler F."/>
        </authorList>
    </citation>
    <scope>NUCLEOTIDE SEQUENCE</scope>
</reference>